<accession>A0ABQ8M7T1</accession>
<proteinExistence type="predicted"/>
<reference evidence="1 2" key="1">
    <citation type="submission" date="2022-01" db="EMBL/GenBank/DDBJ databases">
        <title>A high-quality chromosome-level genome assembly of rohu carp, Labeo rohita.</title>
        <authorList>
            <person name="Arick M.A. II"/>
            <person name="Hsu C.-Y."/>
            <person name="Magbanua Z."/>
            <person name="Pechanova O."/>
            <person name="Grover C."/>
            <person name="Miller E."/>
            <person name="Thrash A."/>
            <person name="Ezzel L."/>
            <person name="Alam S."/>
            <person name="Benzie J."/>
            <person name="Hamilton M."/>
            <person name="Karsi A."/>
            <person name="Lawrence M.L."/>
            <person name="Peterson D.G."/>
        </authorList>
    </citation>
    <scope>NUCLEOTIDE SEQUENCE [LARGE SCALE GENOMIC DNA]</scope>
    <source>
        <strain evidence="2">BAU-BD-2019</strain>
        <tissue evidence="1">Blood</tissue>
    </source>
</reference>
<dbReference type="PANTHER" id="PTHR10511:SF2">
    <property type="entry name" value="GRANULOCYTE COLONY-STIMULATING FACTOR"/>
    <property type="match status" value="1"/>
</dbReference>
<dbReference type="SUPFAM" id="SSF47266">
    <property type="entry name" value="4-helical cytokines"/>
    <property type="match status" value="1"/>
</dbReference>
<comment type="caution">
    <text evidence="1">The sequence shown here is derived from an EMBL/GenBank/DDBJ whole genome shotgun (WGS) entry which is preliminary data.</text>
</comment>
<keyword evidence="2" id="KW-1185">Reference proteome</keyword>
<dbReference type="EMBL" id="JACTAM010000012">
    <property type="protein sequence ID" value="KAI2658680.1"/>
    <property type="molecule type" value="Genomic_DNA"/>
</dbReference>
<dbReference type="PANTHER" id="PTHR10511">
    <property type="entry name" value="GRANULOCYTE COLONY-STIMULATING FACTOR"/>
    <property type="match status" value="1"/>
</dbReference>
<organism evidence="1 2">
    <name type="scientific">Labeo rohita</name>
    <name type="common">Indian major carp</name>
    <name type="synonym">Cyprinus rohita</name>
    <dbReference type="NCBI Taxonomy" id="84645"/>
    <lineage>
        <taxon>Eukaryota</taxon>
        <taxon>Metazoa</taxon>
        <taxon>Chordata</taxon>
        <taxon>Craniata</taxon>
        <taxon>Vertebrata</taxon>
        <taxon>Euteleostomi</taxon>
        <taxon>Actinopterygii</taxon>
        <taxon>Neopterygii</taxon>
        <taxon>Teleostei</taxon>
        <taxon>Ostariophysi</taxon>
        <taxon>Cypriniformes</taxon>
        <taxon>Cyprinidae</taxon>
        <taxon>Labeoninae</taxon>
        <taxon>Labeonini</taxon>
        <taxon>Labeo</taxon>
    </lineage>
</organism>
<name>A0ABQ8M7T1_LABRO</name>
<dbReference type="InterPro" id="IPR009079">
    <property type="entry name" value="4_helix_cytokine-like_core"/>
</dbReference>
<sequence length="210" mass="23617">MMSRCKQSRIPESDYYSAFAALLVTLVGIVASAPISDKMDTIEHAHSLTNKILQDIVLTHEVWVDQKSMILGNRTTMEELGYLRDEFLKIPRAPVLQNISTISSMETCLAKIVEGLQLHLDLLKNVGNQITPTEQYKGLKADIRDLLHQIKKLQKQAGFDASDKQLQASMHDPPSEYYIQVAAHITLQQLHDFSSDVLRSILSIQSMMAP</sequence>
<evidence type="ECO:0000313" key="1">
    <source>
        <dbReference type="EMBL" id="KAI2658680.1"/>
    </source>
</evidence>
<dbReference type="Gene3D" id="1.20.1250.10">
    <property type="match status" value="1"/>
</dbReference>
<dbReference type="InterPro" id="IPR040117">
    <property type="entry name" value="GCSF/MGF"/>
</dbReference>
<evidence type="ECO:0000313" key="2">
    <source>
        <dbReference type="Proteomes" id="UP000830375"/>
    </source>
</evidence>
<dbReference type="Proteomes" id="UP000830375">
    <property type="component" value="Unassembled WGS sequence"/>
</dbReference>
<protein>
    <submittedName>
        <fullName evidence="1">Interleukin-6</fullName>
    </submittedName>
</protein>
<gene>
    <name evidence="1" type="ORF">H4Q32_016795</name>
</gene>